<keyword evidence="2" id="KW-1185">Reference proteome</keyword>
<dbReference type="AlphaFoldDB" id="A0AAN4U4H5"/>
<accession>A0AAN4U4H5</accession>
<reference evidence="1 2" key="1">
    <citation type="submission" date="2019-07" db="EMBL/GenBank/DDBJ databases">
        <title>Whole genome shotgun sequence of Asaia bogorensis NBRC 16594.</title>
        <authorList>
            <person name="Hosoyama A."/>
            <person name="Uohara A."/>
            <person name="Ohji S."/>
            <person name="Ichikawa N."/>
        </authorList>
    </citation>
    <scope>NUCLEOTIDE SEQUENCE [LARGE SCALE GENOMIC DNA]</scope>
    <source>
        <strain evidence="1 2">NBRC 16594</strain>
    </source>
</reference>
<proteinExistence type="predicted"/>
<protein>
    <submittedName>
        <fullName evidence="1">Uncharacterized protein</fullName>
    </submittedName>
</protein>
<comment type="caution">
    <text evidence="1">The sequence shown here is derived from an EMBL/GenBank/DDBJ whole genome shotgun (WGS) entry which is preliminary data.</text>
</comment>
<dbReference type="EMBL" id="BJVS01000010">
    <property type="protein sequence ID" value="GEL54895.1"/>
    <property type="molecule type" value="Genomic_DNA"/>
</dbReference>
<evidence type="ECO:0000313" key="2">
    <source>
        <dbReference type="Proteomes" id="UP000321287"/>
    </source>
</evidence>
<organism evidence="1 2">
    <name type="scientific">Asaia bogorensis NBRC 16594</name>
    <dbReference type="NCBI Taxonomy" id="1231624"/>
    <lineage>
        <taxon>Bacteria</taxon>
        <taxon>Pseudomonadati</taxon>
        <taxon>Pseudomonadota</taxon>
        <taxon>Alphaproteobacteria</taxon>
        <taxon>Acetobacterales</taxon>
        <taxon>Acetobacteraceae</taxon>
        <taxon>Asaia</taxon>
    </lineage>
</organism>
<evidence type="ECO:0000313" key="1">
    <source>
        <dbReference type="EMBL" id="GEL54895.1"/>
    </source>
</evidence>
<dbReference type="Proteomes" id="UP000321287">
    <property type="component" value="Unassembled WGS sequence"/>
</dbReference>
<sequence length="121" mass="13959">MIDKKRWDECLEHFSGSSCRTLFVHSGIDDLDIGSDEKKSLFRDLLVYGMNKNVLIEYDYERDLPIFSGDEPHSVADRILSTWPQKKLNGYLSEDQEFGLYLSTLNGFAQLFHGTKIGYVE</sequence>
<name>A0AAN4U4H5_9PROT</name>
<gene>
    <name evidence="1" type="ORF">ABO01nite_29020</name>
</gene>